<feature type="domain" description="Exosome complex exonuclease RRP44 S1" evidence="1">
    <location>
        <begin position="3"/>
        <end position="58"/>
    </location>
</feature>
<keyword evidence="2" id="KW-0378">Hydrolase</keyword>
<dbReference type="EMBL" id="JPKZ01022133">
    <property type="protein sequence ID" value="KHN71468.1"/>
    <property type="molecule type" value="Genomic_DNA"/>
</dbReference>
<dbReference type="SUPFAM" id="SSF50249">
    <property type="entry name" value="Nucleic acid-binding proteins"/>
    <property type="match status" value="1"/>
</dbReference>
<sequence length="88" mass="9803">MGIRKNGIQIFVPKYGLESVVVFPEGSKYEVTDDCFKAEGVTVRAFAKVKVQISLNESDLQHVRLEMKLVSPKIPGFSVDYILSAPED</sequence>
<dbReference type="GO" id="GO:0004527">
    <property type="term" value="F:exonuclease activity"/>
    <property type="evidence" value="ECO:0007669"/>
    <property type="project" value="UniProtKB-KW"/>
</dbReference>
<evidence type="ECO:0000313" key="2">
    <source>
        <dbReference type="EMBL" id="KHN71468.1"/>
    </source>
</evidence>
<dbReference type="Gene3D" id="2.40.50.140">
    <property type="entry name" value="Nucleic acid-binding proteins"/>
    <property type="match status" value="1"/>
</dbReference>
<keyword evidence="2" id="KW-0540">Nuclease</keyword>
<organism evidence="2 3">
    <name type="scientific">Toxocara canis</name>
    <name type="common">Canine roundworm</name>
    <dbReference type="NCBI Taxonomy" id="6265"/>
    <lineage>
        <taxon>Eukaryota</taxon>
        <taxon>Metazoa</taxon>
        <taxon>Ecdysozoa</taxon>
        <taxon>Nematoda</taxon>
        <taxon>Chromadorea</taxon>
        <taxon>Rhabditida</taxon>
        <taxon>Spirurina</taxon>
        <taxon>Ascaridomorpha</taxon>
        <taxon>Ascaridoidea</taxon>
        <taxon>Toxocaridae</taxon>
        <taxon>Toxocara</taxon>
    </lineage>
</organism>
<evidence type="ECO:0000313" key="3">
    <source>
        <dbReference type="Proteomes" id="UP000031036"/>
    </source>
</evidence>
<dbReference type="InterPro" id="IPR033770">
    <property type="entry name" value="RRP44_S1"/>
</dbReference>
<reference evidence="2 3" key="1">
    <citation type="submission" date="2014-11" db="EMBL/GenBank/DDBJ databases">
        <title>Genetic blueprint of the zoonotic pathogen Toxocara canis.</title>
        <authorList>
            <person name="Zhu X.-Q."/>
            <person name="Korhonen P.K."/>
            <person name="Cai H."/>
            <person name="Young N.D."/>
            <person name="Nejsum P."/>
            <person name="von Samson-Himmelstjerna G."/>
            <person name="Boag P.R."/>
            <person name="Tan P."/>
            <person name="Li Q."/>
            <person name="Min J."/>
            <person name="Yang Y."/>
            <person name="Wang X."/>
            <person name="Fang X."/>
            <person name="Hall R.S."/>
            <person name="Hofmann A."/>
            <person name="Sternberg P.W."/>
            <person name="Jex A.R."/>
            <person name="Gasser R.B."/>
        </authorList>
    </citation>
    <scope>NUCLEOTIDE SEQUENCE [LARGE SCALE GENOMIC DNA]</scope>
    <source>
        <strain evidence="2">PN_DK_2014</strain>
    </source>
</reference>
<dbReference type="Pfam" id="PF17215">
    <property type="entry name" value="Rrp44_S1"/>
    <property type="match status" value="1"/>
</dbReference>
<proteinExistence type="predicted"/>
<dbReference type="STRING" id="6265.A0A0B2UPZ9"/>
<dbReference type="OrthoDB" id="372421at2759"/>
<accession>A0A0B2UPZ9</accession>
<keyword evidence="2" id="KW-0269">Exonuclease</keyword>
<dbReference type="Proteomes" id="UP000031036">
    <property type="component" value="Unassembled WGS sequence"/>
</dbReference>
<dbReference type="OMA" id="NGIQIFV"/>
<comment type="caution">
    <text evidence="2">The sequence shown here is derived from an EMBL/GenBank/DDBJ whole genome shotgun (WGS) entry which is preliminary data.</text>
</comment>
<evidence type="ECO:0000259" key="1">
    <source>
        <dbReference type="Pfam" id="PF17215"/>
    </source>
</evidence>
<dbReference type="InterPro" id="IPR012340">
    <property type="entry name" value="NA-bd_OB-fold"/>
</dbReference>
<protein>
    <submittedName>
        <fullName evidence="2">Putative exosome complex exonuclease RRP44</fullName>
    </submittedName>
</protein>
<dbReference type="AlphaFoldDB" id="A0A0B2UPZ9"/>
<keyword evidence="3" id="KW-1185">Reference proteome</keyword>
<name>A0A0B2UPZ9_TOXCA</name>
<gene>
    <name evidence="2" type="primary">dis-3</name>
    <name evidence="2" type="ORF">Tcan_02242</name>
</gene>